<name>A0ABU0LNP4_9HYPH</name>
<reference evidence="1 2" key="1">
    <citation type="submission" date="2023-07" db="EMBL/GenBank/DDBJ databases">
        <title>Genomic Encyclopedia of Type Strains, Phase IV (KMG-IV): sequencing the most valuable type-strain genomes for metagenomic binning, comparative biology and taxonomic classification.</title>
        <authorList>
            <person name="Goeker M."/>
        </authorList>
    </citation>
    <scope>NUCLEOTIDE SEQUENCE [LARGE SCALE GENOMIC DNA]</scope>
    <source>
        <strain evidence="1 2">DSM 15561</strain>
    </source>
</reference>
<protein>
    <submittedName>
        <fullName evidence="1">Uncharacterized protein</fullName>
    </submittedName>
</protein>
<proteinExistence type="predicted"/>
<dbReference type="EMBL" id="JAUSVR010000003">
    <property type="protein sequence ID" value="MDQ0510323.1"/>
    <property type="molecule type" value="Genomic_DNA"/>
</dbReference>
<sequence length="206" mass="23652">MGLKITTIERLPIATDRDYYIYFLDYGWEEPLSQALYNNFDIVASFAAENKSLLISGLYRREFANEILSWHHINGENAEKFLPAVMVSDCDPRALAGSNESFSSEKSYLNRSTRNPIPARFILIPLREVCKTQTDVVDVLGKLMNDIRHKREICNFELQNILNHPERGLSEAFVLRPSLYGVGVDLKELWRLGSNYFKARRTGADD</sequence>
<evidence type="ECO:0000313" key="1">
    <source>
        <dbReference type="EMBL" id="MDQ0510323.1"/>
    </source>
</evidence>
<organism evidence="1 2">
    <name type="scientific">Ancylobacter amanitiformis</name>
    <dbReference type="NCBI Taxonomy" id="217069"/>
    <lineage>
        <taxon>Bacteria</taxon>
        <taxon>Pseudomonadati</taxon>
        <taxon>Pseudomonadota</taxon>
        <taxon>Alphaproteobacteria</taxon>
        <taxon>Hyphomicrobiales</taxon>
        <taxon>Xanthobacteraceae</taxon>
        <taxon>Ancylobacter</taxon>
    </lineage>
</organism>
<dbReference type="RefSeq" id="WP_306889083.1">
    <property type="nucleotide sequence ID" value="NZ_JAUSVR010000003.1"/>
</dbReference>
<evidence type="ECO:0000313" key="2">
    <source>
        <dbReference type="Proteomes" id="UP001235094"/>
    </source>
</evidence>
<accession>A0ABU0LNP4</accession>
<dbReference type="Proteomes" id="UP001235094">
    <property type="component" value="Unassembled WGS sequence"/>
</dbReference>
<keyword evidence="2" id="KW-1185">Reference proteome</keyword>
<gene>
    <name evidence="1" type="ORF">QOZ99_001206</name>
</gene>
<comment type="caution">
    <text evidence="1">The sequence shown here is derived from an EMBL/GenBank/DDBJ whole genome shotgun (WGS) entry which is preliminary data.</text>
</comment>